<dbReference type="InterPro" id="IPR005829">
    <property type="entry name" value="Sugar_transporter_CS"/>
</dbReference>
<evidence type="ECO:0000256" key="2">
    <source>
        <dbReference type="ARBA" id="ARBA00022448"/>
    </source>
</evidence>
<dbReference type="PROSITE" id="PS50850">
    <property type="entry name" value="MFS"/>
    <property type="match status" value="1"/>
</dbReference>
<feature type="transmembrane region" description="Helical" evidence="6">
    <location>
        <begin position="389"/>
        <end position="408"/>
    </location>
</feature>
<evidence type="ECO:0000259" key="7">
    <source>
        <dbReference type="PROSITE" id="PS50850"/>
    </source>
</evidence>
<dbReference type="PANTHER" id="PTHR23531">
    <property type="entry name" value="QUINOLENE RESISTANCE PROTEIN NORA"/>
    <property type="match status" value="1"/>
</dbReference>
<dbReference type="Proteomes" id="UP000242246">
    <property type="component" value="Unassembled WGS sequence"/>
</dbReference>
<organism evidence="8 9">
    <name type="scientific">Pseudolactococcus plantarum</name>
    <dbReference type="NCBI Taxonomy" id="1365"/>
    <lineage>
        <taxon>Bacteria</taxon>
        <taxon>Bacillati</taxon>
        <taxon>Bacillota</taxon>
        <taxon>Bacilli</taxon>
        <taxon>Lactobacillales</taxon>
        <taxon>Streptococcaceae</taxon>
        <taxon>Pseudolactococcus</taxon>
    </lineage>
</organism>
<feature type="transmembrane region" description="Helical" evidence="6">
    <location>
        <begin position="323"/>
        <end position="347"/>
    </location>
</feature>
<keyword evidence="9" id="KW-1185">Reference proteome</keyword>
<dbReference type="RefSeq" id="WP_231860442.1">
    <property type="nucleotide sequence ID" value="NZ_JXJX01000008.1"/>
</dbReference>
<keyword evidence="5 6" id="KW-0472">Membrane</keyword>
<comment type="subcellular location">
    <subcellularLocation>
        <location evidence="1">Cell membrane</location>
        <topology evidence="1">Multi-pass membrane protein</topology>
    </subcellularLocation>
</comment>
<dbReference type="InterPro" id="IPR020846">
    <property type="entry name" value="MFS_dom"/>
</dbReference>
<feature type="transmembrane region" description="Helical" evidence="6">
    <location>
        <begin position="84"/>
        <end position="102"/>
    </location>
</feature>
<keyword evidence="3 6" id="KW-0812">Transmembrane</keyword>
<gene>
    <name evidence="8" type="ORF">RU87_GL001713</name>
</gene>
<dbReference type="PROSITE" id="PS00216">
    <property type="entry name" value="SUGAR_TRANSPORT_1"/>
    <property type="match status" value="1"/>
</dbReference>
<feature type="transmembrane region" description="Helical" evidence="6">
    <location>
        <begin position="301"/>
        <end position="317"/>
    </location>
</feature>
<evidence type="ECO:0000256" key="6">
    <source>
        <dbReference type="SAM" id="Phobius"/>
    </source>
</evidence>
<sequence length="413" mass="44679">MVFSQKKLELTHEKILSKDLLLVMLISFLAGTAITTQMGTLPLYVAHLGGTKGDAGTIVGILGLSALCLRIPIGGLLDKFGRKLILIIGMAVLVADFLVLNLNHQLGFLFFLRLVQGAALGIENTAVGTLASDLIPRNRLSVGLGYFSIAQTLPQAIGPLIGLYLVQNYGFNSLFFVGLLLTVIAFLASLLVSDHYEQKITKPQLNQRLTNKDNLANDLRQAKAHRLSPKQGLLSVPVLVPSLILSIVCLANSGVTAFVSQFAIERNVSNIGYYFTVNALVTVLMRLIYPKFLVTIKTSKVVFISLCFIIASLILVSKSTTLISFLLAGSLYGIGFASVLPIMNAVVLNHVSDHQRGRATAIFSASLDVAYGSGAMIWGFVAMQVGFEQMYLISGIFVALTLGIVMKYHKLLF</sequence>
<dbReference type="PANTHER" id="PTHR23531:SF1">
    <property type="entry name" value="QUINOLENE RESISTANCE PROTEIN NORA"/>
    <property type="match status" value="1"/>
</dbReference>
<dbReference type="InterPro" id="IPR011701">
    <property type="entry name" value="MFS"/>
</dbReference>
<dbReference type="GO" id="GO:0005886">
    <property type="term" value="C:plasma membrane"/>
    <property type="evidence" value="ECO:0007669"/>
    <property type="project" value="UniProtKB-SubCell"/>
</dbReference>
<feature type="transmembrane region" description="Helical" evidence="6">
    <location>
        <begin position="359"/>
        <end position="383"/>
    </location>
</feature>
<feature type="transmembrane region" description="Helical" evidence="6">
    <location>
        <begin position="171"/>
        <end position="192"/>
    </location>
</feature>
<dbReference type="CDD" id="cd17489">
    <property type="entry name" value="MFS_YfcJ_like"/>
    <property type="match status" value="1"/>
</dbReference>
<dbReference type="STRING" id="1348632.GCA_001591745_01155"/>
<dbReference type="InterPro" id="IPR036259">
    <property type="entry name" value="MFS_trans_sf"/>
</dbReference>
<evidence type="ECO:0000256" key="4">
    <source>
        <dbReference type="ARBA" id="ARBA00022989"/>
    </source>
</evidence>
<dbReference type="Gene3D" id="1.20.1250.20">
    <property type="entry name" value="MFS general substrate transporter like domains"/>
    <property type="match status" value="1"/>
</dbReference>
<feature type="transmembrane region" description="Helical" evidence="6">
    <location>
        <begin position="143"/>
        <end position="165"/>
    </location>
</feature>
<evidence type="ECO:0000313" key="8">
    <source>
        <dbReference type="EMBL" id="PCS06504.1"/>
    </source>
</evidence>
<reference evidence="8 9" key="1">
    <citation type="submission" date="2014-12" db="EMBL/GenBank/DDBJ databases">
        <title>Draft genome sequences of 10 type strains of Lactococcus.</title>
        <authorList>
            <person name="Sun Z."/>
            <person name="Zhong Z."/>
            <person name="Liu W."/>
            <person name="Zhang W."/>
            <person name="Zhang H."/>
        </authorList>
    </citation>
    <scope>NUCLEOTIDE SEQUENCE [LARGE SCALE GENOMIC DNA]</scope>
    <source>
        <strain evidence="8 9">DSM 20686</strain>
    </source>
</reference>
<keyword evidence="4 6" id="KW-1133">Transmembrane helix</keyword>
<protein>
    <submittedName>
        <fullName evidence="8">MFS transporter</fullName>
    </submittedName>
</protein>
<dbReference type="AlphaFoldDB" id="A0A2A5RZ78"/>
<feature type="transmembrane region" description="Helical" evidence="6">
    <location>
        <begin position="57"/>
        <end position="77"/>
    </location>
</feature>
<feature type="domain" description="Major facilitator superfamily (MFS) profile" evidence="7">
    <location>
        <begin position="19"/>
        <end position="413"/>
    </location>
</feature>
<feature type="transmembrane region" description="Helical" evidence="6">
    <location>
        <begin position="271"/>
        <end position="289"/>
    </location>
</feature>
<evidence type="ECO:0000256" key="5">
    <source>
        <dbReference type="ARBA" id="ARBA00023136"/>
    </source>
</evidence>
<evidence type="ECO:0000313" key="9">
    <source>
        <dbReference type="Proteomes" id="UP000242246"/>
    </source>
</evidence>
<proteinExistence type="predicted"/>
<accession>A0A2A5RZ78</accession>
<evidence type="ECO:0000256" key="1">
    <source>
        <dbReference type="ARBA" id="ARBA00004651"/>
    </source>
</evidence>
<dbReference type="EMBL" id="JXJX01000008">
    <property type="protein sequence ID" value="PCS06504.1"/>
    <property type="molecule type" value="Genomic_DNA"/>
</dbReference>
<name>A0A2A5RZ78_9LACT</name>
<dbReference type="Pfam" id="PF07690">
    <property type="entry name" value="MFS_1"/>
    <property type="match status" value="1"/>
</dbReference>
<evidence type="ECO:0000256" key="3">
    <source>
        <dbReference type="ARBA" id="ARBA00022692"/>
    </source>
</evidence>
<dbReference type="InterPro" id="IPR052714">
    <property type="entry name" value="MFS_Exporter"/>
</dbReference>
<feature type="transmembrane region" description="Helical" evidence="6">
    <location>
        <begin position="233"/>
        <end position="259"/>
    </location>
</feature>
<keyword evidence="2" id="KW-0813">Transport</keyword>
<comment type="caution">
    <text evidence="8">The sequence shown here is derived from an EMBL/GenBank/DDBJ whole genome shotgun (WGS) entry which is preliminary data.</text>
</comment>
<dbReference type="GO" id="GO:0022857">
    <property type="term" value="F:transmembrane transporter activity"/>
    <property type="evidence" value="ECO:0007669"/>
    <property type="project" value="InterPro"/>
</dbReference>
<dbReference type="SUPFAM" id="SSF103473">
    <property type="entry name" value="MFS general substrate transporter"/>
    <property type="match status" value="1"/>
</dbReference>
<feature type="transmembrane region" description="Helical" evidence="6">
    <location>
        <begin position="20"/>
        <end position="45"/>
    </location>
</feature>